<reference evidence="4 5" key="1">
    <citation type="journal article" date="2004" name="Science">
        <title>The Ashbya gossypii genome as a tool for mapping the ancient Saccharomyces cerevisiae genome.</title>
        <authorList>
            <person name="Dietrich F.S."/>
            <person name="Voegeli S."/>
            <person name="Brachat S."/>
            <person name="Lerch A."/>
            <person name="Gates K."/>
            <person name="Steiner S."/>
            <person name="Mohr C."/>
            <person name="Pohlmann R."/>
            <person name="Luedi P."/>
            <person name="Choi S."/>
            <person name="Wing R.A."/>
            <person name="Flavier A."/>
            <person name="Gaffney T.D."/>
            <person name="Philippsen P."/>
        </authorList>
    </citation>
    <scope>NUCLEOTIDE SEQUENCE [LARGE SCALE GENOMIC DNA]</scope>
    <source>
        <strain evidence="5">ATCC 10895 / CBS 109.51 / FGSC 9923 / NRRL Y-1056</strain>
    </source>
</reference>
<evidence type="ECO:0000259" key="3">
    <source>
        <dbReference type="PROSITE" id="PS50157"/>
    </source>
</evidence>
<dbReference type="SMART" id="SM00355">
    <property type="entry name" value="ZnF_C2H2"/>
    <property type="match status" value="2"/>
</dbReference>
<dbReference type="PROSITE" id="PS50157">
    <property type="entry name" value="ZINC_FINGER_C2H2_2"/>
    <property type="match status" value="2"/>
</dbReference>
<dbReference type="GeneID" id="9487886"/>
<dbReference type="Gene3D" id="3.30.160.60">
    <property type="entry name" value="Classic Zinc Finger"/>
    <property type="match status" value="2"/>
</dbReference>
<reference evidence="5" key="3">
    <citation type="journal article" date="2013" name="G3 (Bethesda)">
        <title>Genomes of Ashbya fungi isolated from insects reveal four mating-type loci, numerous translocations, lack of transposons, and distinct gene duplications.</title>
        <authorList>
            <person name="Dietrich F.S."/>
            <person name="Voegeli S."/>
            <person name="Kuo S."/>
            <person name="Philippsen P."/>
        </authorList>
    </citation>
    <scope>GENOME REANNOTATION</scope>
    <source>
        <strain evidence="5">ATCC 10895 / CBS 109.51 / FGSC 9923 / NRRL Y-1056</strain>
    </source>
</reference>
<feature type="compositionally biased region" description="Basic residues" evidence="2">
    <location>
        <begin position="133"/>
        <end position="145"/>
    </location>
</feature>
<gene>
    <name evidence="4" type="ORF">AGOS_ADL052CA</name>
</gene>
<sequence>MMGPAQEGAVVSLDPPDRQIGEEPAWESFLDILEDSYTPYVGPFQSFPWTQSLPHGEDRGLTPPLTLSLGAPLVCASLADARPLSEKTCPICNKTFTRKVSVAIHMVVHTNLKPYACDFPGCKKKFNVKGNLQRHTKSHHLHGHSRLQTGPPAAAPSSTNRVAAGPRHSP</sequence>
<dbReference type="EMBL" id="AE016817">
    <property type="protein sequence ID" value="ADJ41763.1"/>
    <property type="molecule type" value="Genomic_DNA"/>
</dbReference>
<dbReference type="Pfam" id="PF00096">
    <property type="entry name" value="zf-C2H2"/>
    <property type="match status" value="2"/>
</dbReference>
<evidence type="ECO:0000313" key="4">
    <source>
        <dbReference type="EMBL" id="ADJ41763.1"/>
    </source>
</evidence>
<proteinExistence type="predicted"/>
<dbReference type="eggNOG" id="KOG1721">
    <property type="taxonomic scope" value="Eukaryota"/>
</dbReference>
<dbReference type="InterPro" id="IPR036236">
    <property type="entry name" value="Znf_C2H2_sf"/>
</dbReference>
<dbReference type="InterPro" id="IPR051061">
    <property type="entry name" value="Zinc_finger_trans_reg"/>
</dbReference>
<dbReference type="OrthoDB" id="3437960at2759"/>
<dbReference type="PANTHER" id="PTHR46179:SF26">
    <property type="entry name" value="ZINC FINGER PROTEIN 423 HOMOLOG"/>
    <property type="match status" value="1"/>
</dbReference>
<dbReference type="PANTHER" id="PTHR46179">
    <property type="entry name" value="ZINC FINGER PROTEIN"/>
    <property type="match status" value="1"/>
</dbReference>
<dbReference type="InParanoid" id="D8FGC0"/>
<keyword evidence="1" id="KW-0863">Zinc-finger</keyword>
<dbReference type="PROSITE" id="PS00028">
    <property type="entry name" value="ZINC_FINGER_C2H2_1"/>
    <property type="match status" value="1"/>
</dbReference>
<protein>
    <submittedName>
        <fullName evidence="4">ADL052C-Ap</fullName>
    </submittedName>
</protein>
<reference key="2">
    <citation type="submission" date="2010-06" db="EMBL/GenBank/DDBJ databases">
        <authorList>
            <person name="Dietrich F.S."/>
            <person name="Voegeli S."/>
            <person name="Philippsen P."/>
        </authorList>
    </citation>
    <scope>NUCLEOTIDE SEQUENCE</scope>
</reference>
<organism evidence="4 5">
    <name type="scientific">Eremothecium gossypii (strain ATCC 10895 / CBS 109.51 / FGSC 9923 / NRRL Y-1056)</name>
    <name type="common">Yeast</name>
    <name type="synonym">Ashbya gossypii</name>
    <dbReference type="NCBI Taxonomy" id="284811"/>
    <lineage>
        <taxon>Eukaryota</taxon>
        <taxon>Fungi</taxon>
        <taxon>Dikarya</taxon>
        <taxon>Ascomycota</taxon>
        <taxon>Saccharomycotina</taxon>
        <taxon>Saccharomycetes</taxon>
        <taxon>Saccharomycetales</taxon>
        <taxon>Saccharomycetaceae</taxon>
        <taxon>Eremothecium</taxon>
    </lineage>
</organism>
<feature type="domain" description="C2H2-type" evidence="3">
    <location>
        <begin position="87"/>
        <end position="114"/>
    </location>
</feature>
<name>D8FGC0_EREGS</name>
<dbReference type="Proteomes" id="UP000000591">
    <property type="component" value="Chromosome IV"/>
</dbReference>
<dbReference type="AlphaFoldDB" id="D8FGC0"/>
<dbReference type="HOGENOM" id="CLU_1570255_0_0_1"/>
<dbReference type="KEGG" id="ago:AGOS_ADL052CA"/>
<dbReference type="GO" id="GO:0008270">
    <property type="term" value="F:zinc ion binding"/>
    <property type="evidence" value="ECO:0007669"/>
    <property type="project" value="UniProtKB-KW"/>
</dbReference>
<dbReference type="InterPro" id="IPR013087">
    <property type="entry name" value="Znf_C2H2_type"/>
</dbReference>
<evidence type="ECO:0000256" key="1">
    <source>
        <dbReference type="PROSITE-ProRule" id="PRU00042"/>
    </source>
</evidence>
<keyword evidence="1" id="KW-0862">Zinc</keyword>
<accession>D8FGC0</accession>
<keyword evidence="5" id="KW-1185">Reference proteome</keyword>
<keyword evidence="1" id="KW-0479">Metal-binding</keyword>
<evidence type="ECO:0000256" key="2">
    <source>
        <dbReference type="SAM" id="MobiDB-lite"/>
    </source>
</evidence>
<feature type="domain" description="C2H2-type" evidence="3">
    <location>
        <begin position="115"/>
        <end position="139"/>
    </location>
</feature>
<evidence type="ECO:0000313" key="5">
    <source>
        <dbReference type="Proteomes" id="UP000000591"/>
    </source>
</evidence>
<dbReference type="RefSeq" id="NP_001342256.1">
    <property type="nucleotide sequence ID" value="NM_001355310.1"/>
</dbReference>
<dbReference type="SUPFAM" id="SSF57667">
    <property type="entry name" value="beta-beta-alpha zinc fingers"/>
    <property type="match status" value="1"/>
</dbReference>
<feature type="region of interest" description="Disordered" evidence="2">
    <location>
        <begin position="133"/>
        <end position="170"/>
    </location>
</feature>